<sequence length="405" mass="46758">MKYIGPIKELLVPQGSFGRDPRAKITEYIAFIIISIFILLGLYWATLFFFIFVQTGQLNNLSTTIATYSCLEAPSIAICPLSYSSIHENVVSAYIKGKIKVHLKLKSRGNNYIIERPKVRFCFWQNNAQHEINQETTPCLCIDMWKQTFFGHNGEVLKSPLLFQRTSSENPPDSICVLLHYANDDIEYQPSLFKTFSTLQMRWKSRKQEAIIKPTQNEGDYLERHSTDSILKIGVYDSSMLQSRYKNPNNFEPSWFYSNLGKGINVSLKLTKSLVLDVEKFYFHLIKGYVSHQENEYEVVVSQGAMYSREPTSSINAFDHESNSYSQFDMKIKLSFHDFSVLEVFRLSSATAIASFITILIVCLSAFNKHFIYELLFPYYDDEKVEMTVTTFATIISFGYVRKQD</sequence>
<dbReference type="RefSeq" id="XP_067069009.1">
    <property type="nucleotide sequence ID" value="XM_067212375.1"/>
</dbReference>
<evidence type="ECO:0000313" key="3">
    <source>
        <dbReference type="Proteomes" id="UP000186804"/>
    </source>
</evidence>
<keyword evidence="1" id="KW-0812">Transmembrane</keyword>
<keyword evidence="1" id="KW-0472">Membrane</keyword>
<dbReference type="EMBL" id="LRBS01000045">
    <property type="protein sequence ID" value="OII77163.1"/>
    <property type="molecule type" value="Genomic_DNA"/>
</dbReference>
<dbReference type="AlphaFoldDB" id="A0A1J4MUR8"/>
<keyword evidence="3" id="KW-1185">Reference proteome</keyword>
<dbReference type="Proteomes" id="UP000186804">
    <property type="component" value="Unassembled WGS sequence"/>
</dbReference>
<feature type="transmembrane region" description="Helical" evidence="1">
    <location>
        <begin position="344"/>
        <end position="367"/>
    </location>
</feature>
<gene>
    <name evidence="2" type="ORF">cand_021450</name>
</gene>
<dbReference type="VEuPathDB" id="CryptoDB:cand_021450"/>
<comment type="caution">
    <text evidence="2">The sequence shown here is derived from an EMBL/GenBank/DDBJ whole genome shotgun (WGS) entry which is preliminary data.</text>
</comment>
<organism evidence="2 3">
    <name type="scientific">Cryptosporidium andersoni</name>
    <dbReference type="NCBI Taxonomy" id="117008"/>
    <lineage>
        <taxon>Eukaryota</taxon>
        <taxon>Sar</taxon>
        <taxon>Alveolata</taxon>
        <taxon>Apicomplexa</taxon>
        <taxon>Conoidasida</taxon>
        <taxon>Coccidia</taxon>
        <taxon>Eucoccidiorida</taxon>
        <taxon>Eimeriorina</taxon>
        <taxon>Cryptosporidiidae</taxon>
        <taxon>Cryptosporidium</taxon>
    </lineage>
</organism>
<dbReference type="OrthoDB" id="339820at2759"/>
<accession>A0A1J4MUR8</accession>
<feature type="transmembrane region" description="Helical" evidence="1">
    <location>
        <begin position="28"/>
        <end position="53"/>
    </location>
</feature>
<protein>
    <submittedName>
        <fullName evidence="2">Uncharacterized protein</fullName>
    </submittedName>
</protein>
<proteinExistence type="predicted"/>
<evidence type="ECO:0000313" key="2">
    <source>
        <dbReference type="EMBL" id="OII77163.1"/>
    </source>
</evidence>
<reference evidence="2 3" key="1">
    <citation type="submission" date="2016-10" db="EMBL/GenBank/DDBJ databases">
        <title>Reductive evolution of mitochondrial metabolism and differential evolution of invasion-related proteins in Cryptosporidium.</title>
        <authorList>
            <person name="Liu S."/>
            <person name="Roellig D.M."/>
            <person name="Guo Y."/>
            <person name="Li N."/>
            <person name="Frace M.A."/>
            <person name="Tang K."/>
            <person name="Zhang L."/>
            <person name="Feng Y."/>
            <person name="Xiao L."/>
        </authorList>
    </citation>
    <scope>NUCLEOTIDE SEQUENCE [LARGE SCALE GENOMIC DNA]</scope>
    <source>
        <strain evidence="2">30847</strain>
    </source>
</reference>
<dbReference type="GeneID" id="92366329"/>
<evidence type="ECO:0000256" key="1">
    <source>
        <dbReference type="SAM" id="Phobius"/>
    </source>
</evidence>
<keyword evidence="1" id="KW-1133">Transmembrane helix</keyword>
<name>A0A1J4MUR8_9CRYT</name>